<dbReference type="SUPFAM" id="SSF51556">
    <property type="entry name" value="Metallo-dependent hydrolases"/>
    <property type="match status" value="1"/>
</dbReference>
<dbReference type="InterPro" id="IPR050287">
    <property type="entry name" value="MTA/SAH_deaminase"/>
</dbReference>
<dbReference type="Pfam" id="PF01979">
    <property type="entry name" value="Amidohydro_1"/>
    <property type="match status" value="1"/>
</dbReference>
<dbReference type="InterPro" id="IPR006680">
    <property type="entry name" value="Amidohydro-rel"/>
</dbReference>
<dbReference type="Gene3D" id="2.30.40.10">
    <property type="entry name" value="Urease, subunit C, domain 1"/>
    <property type="match status" value="1"/>
</dbReference>
<dbReference type="PANTHER" id="PTHR43794:SF11">
    <property type="entry name" value="AMIDOHYDROLASE-RELATED DOMAIN-CONTAINING PROTEIN"/>
    <property type="match status" value="1"/>
</dbReference>
<keyword evidence="6" id="KW-1185">Reference proteome</keyword>
<evidence type="ECO:0000313" key="6">
    <source>
        <dbReference type="Proteomes" id="UP001321014"/>
    </source>
</evidence>
<feature type="domain" description="Amidohydrolase-related" evidence="4">
    <location>
        <begin position="33"/>
        <end position="177"/>
    </location>
</feature>
<keyword evidence="2" id="KW-0378">Hydrolase</keyword>
<evidence type="ECO:0000256" key="2">
    <source>
        <dbReference type="ARBA" id="ARBA00022801"/>
    </source>
</evidence>
<name>A0ABT2WWM5_9RHOB</name>
<dbReference type="PANTHER" id="PTHR43794">
    <property type="entry name" value="AMINOHYDROLASE SSNA-RELATED"/>
    <property type="match status" value="1"/>
</dbReference>
<dbReference type="InterPro" id="IPR032466">
    <property type="entry name" value="Metal_Hydrolase"/>
</dbReference>
<organism evidence="5 6">
    <name type="scientific">Ruegeria marisflavi</name>
    <dbReference type="NCBI Taxonomy" id="2984152"/>
    <lineage>
        <taxon>Bacteria</taxon>
        <taxon>Pseudomonadati</taxon>
        <taxon>Pseudomonadota</taxon>
        <taxon>Alphaproteobacteria</taxon>
        <taxon>Rhodobacterales</taxon>
        <taxon>Roseobacteraceae</taxon>
        <taxon>Ruegeria</taxon>
    </lineage>
</organism>
<evidence type="ECO:0000313" key="5">
    <source>
        <dbReference type="EMBL" id="MCU9840296.1"/>
    </source>
</evidence>
<feature type="region of interest" description="Disordered" evidence="3">
    <location>
        <begin position="205"/>
        <end position="237"/>
    </location>
</feature>
<accession>A0ABT2WWM5</accession>
<dbReference type="InterPro" id="IPR011059">
    <property type="entry name" value="Metal-dep_hydrolase_composite"/>
</dbReference>
<evidence type="ECO:0000256" key="1">
    <source>
        <dbReference type="ARBA" id="ARBA00006745"/>
    </source>
</evidence>
<dbReference type="Gene3D" id="3.20.20.140">
    <property type="entry name" value="Metal-dependent hydrolases"/>
    <property type="match status" value="1"/>
</dbReference>
<reference evidence="5 6" key="1">
    <citation type="submission" date="2022-10" db="EMBL/GenBank/DDBJ databases">
        <title>Ruegeria sp. nov., isolated from ocean surface water.</title>
        <authorList>
            <person name="He W."/>
            <person name="Wang L."/>
            <person name="Zhang D.-F."/>
        </authorList>
    </citation>
    <scope>NUCLEOTIDE SEQUENCE [LARGE SCALE GENOMIC DNA]</scope>
    <source>
        <strain evidence="5 6">WL0004</strain>
    </source>
</reference>
<gene>
    <name evidence="5" type="ORF">OEZ49_21295</name>
</gene>
<evidence type="ECO:0000259" key="4">
    <source>
        <dbReference type="Pfam" id="PF01979"/>
    </source>
</evidence>
<comment type="similarity">
    <text evidence="1">Belongs to the metallo-dependent hydrolases superfamily. ATZ/TRZ family.</text>
</comment>
<evidence type="ECO:0000256" key="3">
    <source>
        <dbReference type="SAM" id="MobiDB-lite"/>
    </source>
</evidence>
<dbReference type="Proteomes" id="UP001321014">
    <property type="component" value="Unassembled WGS sequence"/>
</dbReference>
<dbReference type="SUPFAM" id="SSF51338">
    <property type="entry name" value="Composite domain of metallo-dependent hydrolases"/>
    <property type="match status" value="1"/>
</dbReference>
<comment type="caution">
    <text evidence="5">The sequence shown here is derived from an EMBL/GenBank/DDBJ whole genome shotgun (WGS) entry which is preliminary data.</text>
</comment>
<dbReference type="EMBL" id="JAOVQN010000033">
    <property type="protein sequence ID" value="MCU9840296.1"/>
    <property type="molecule type" value="Genomic_DNA"/>
</dbReference>
<proteinExistence type="inferred from homology"/>
<protein>
    <submittedName>
        <fullName evidence="5">Amidohydrolase family protein</fullName>
    </submittedName>
</protein>
<dbReference type="RefSeq" id="WP_263390171.1">
    <property type="nucleotide sequence ID" value="NZ_JAOVQN010000033.1"/>
</dbReference>
<sequence>MWPEDRSGPALRADLKDRLRLPLFAARRGSLSSTTLKESGASVIHNPSAIMSISGRCPVPELIEAGVTVCLGSDAGAPDRGFDMFRHMAQAMHYHRRHFRDPAVLPEGKTLELCTIDAARALSLEAEIGSIEAGKKADIILLDGRKPHLWPPVMALNRITHFASSADVDTVIVDGRILMESREPSHMDLDAILDDAQNQADRVFSDTGHAQARQESDAIWKRARRQVRPYRPSGTQD</sequence>